<name>A0A3N1ZW08_9ACTN</name>
<dbReference type="GO" id="GO:0008194">
    <property type="term" value="F:UDP-glycosyltransferase activity"/>
    <property type="evidence" value="ECO:0007669"/>
    <property type="project" value="InterPro"/>
</dbReference>
<dbReference type="GO" id="GO:0017000">
    <property type="term" value="P:antibiotic biosynthetic process"/>
    <property type="evidence" value="ECO:0007669"/>
    <property type="project" value="UniProtKB-ARBA"/>
</dbReference>
<dbReference type="InterPro" id="IPR010610">
    <property type="entry name" value="EryCIII-like_C"/>
</dbReference>
<dbReference type="Gene3D" id="3.40.50.2000">
    <property type="entry name" value="Glycogen Phosphorylase B"/>
    <property type="match status" value="2"/>
</dbReference>
<dbReference type="PANTHER" id="PTHR48050">
    <property type="entry name" value="STEROL 3-BETA-GLUCOSYLTRANSFERASE"/>
    <property type="match status" value="1"/>
</dbReference>
<protein>
    <submittedName>
        <fullName evidence="2">UDP:flavonoid glycosyltransferase YjiC (YdhE family)</fullName>
    </submittedName>
</protein>
<sequence>MFVLLALGSRGDVQPLATLAGALTDAGHEAAVIALAEYAPLAQSLAPQADFVPVDASLDDALSRGPVQDLAARSLGGQYLLLKKWTSGMAGTFTDALLATVRPGDTIVTGVLARGAAMACVAARGCRLATVVFTGQLPTLHRGSFISPQYFTGWEPYDAWGTRFSWELSTSLGNALTNATRHRLSLPHKGFRDITRLADEHRIILAASPLLVPPADDWPATTRRTGYLAPPSPQWTPDTDLAAFLRRDPVFVGFGSFTQFTAEADLDAIIRTARSTGRPLLTLAPPGTIPGHLDDDVLAIPGAPFSQLYPRVAATIHHGGAGTSHEALRSGRPTAVVPFGVDQPFHASRLHALGLGPTPGRLRRNHLDAVDLSRLVDALTVGPQANAHAERAREIGELARREDGLALTVEVMTSWIEPQASSSRRSATPG</sequence>
<dbReference type="Pfam" id="PF06722">
    <property type="entry name" value="EryCIII-like_C"/>
    <property type="match status" value="1"/>
</dbReference>
<evidence type="ECO:0000259" key="1">
    <source>
        <dbReference type="Pfam" id="PF06722"/>
    </source>
</evidence>
<evidence type="ECO:0000313" key="3">
    <source>
        <dbReference type="Proteomes" id="UP000275749"/>
    </source>
</evidence>
<reference evidence="2 3" key="1">
    <citation type="submission" date="2018-11" db="EMBL/GenBank/DDBJ databases">
        <title>Sequencing the genomes of 1000 actinobacteria strains.</title>
        <authorList>
            <person name="Klenk H.-P."/>
        </authorList>
    </citation>
    <scope>NUCLEOTIDE SEQUENCE [LARGE SCALE GENOMIC DNA]</scope>
    <source>
        <strain evidence="2 3">DSM 10546</strain>
    </source>
</reference>
<dbReference type="AlphaFoldDB" id="A0A3N1ZW08"/>
<dbReference type="Proteomes" id="UP000275749">
    <property type="component" value="Unassembled WGS sequence"/>
</dbReference>
<accession>A0A3N1ZW08</accession>
<dbReference type="EMBL" id="RKHG01000001">
    <property type="protein sequence ID" value="ROR55043.1"/>
    <property type="molecule type" value="Genomic_DNA"/>
</dbReference>
<keyword evidence="2" id="KW-0808">Transferase</keyword>
<dbReference type="InterPro" id="IPR002213">
    <property type="entry name" value="UDP_glucos_trans"/>
</dbReference>
<dbReference type="CDD" id="cd03784">
    <property type="entry name" value="GT1_Gtf-like"/>
    <property type="match status" value="1"/>
</dbReference>
<comment type="caution">
    <text evidence="2">The sequence shown here is derived from an EMBL/GenBank/DDBJ whole genome shotgun (WGS) entry which is preliminary data.</text>
</comment>
<dbReference type="RefSeq" id="WP_123575961.1">
    <property type="nucleotide sequence ID" value="NZ_RKHG01000001.1"/>
</dbReference>
<dbReference type="PANTHER" id="PTHR48050:SF13">
    <property type="entry name" value="STEROL 3-BETA-GLUCOSYLTRANSFERASE UGT80A2"/>
    <property type="match status" value="1"/>
</dbReference>
<dbReference type="GO" id="GO:0016758">
    <property type="term" value="F:hexosyltransferase activity"/>
    <property type="evidence" value="ECO:0007669"/>
    <property type="project" value="UniProtKB-ARBA"/>
</dbReference>
<dbReference type="SUPFAM" id="SSF53756">
    <property type="entry name" value="UDP-Glycosyltransferase/glycogen phosphorylase"/>
    <property type="match status" value="1"/>
</dbReference>
<dbReference type="InterPro" id="IPR050426">
    <property type="entry name" value="Glycosyltransferase_28"/>
</dbReference>
<feature type="domain" description="Erythromycin biosynthesis protein CIII-like C-terminal" evidence="1">
    <location>
        <begin position="292"/>
        <end position="390"/>
    </location>
</feature>
<organism evidence="2 3">
    <name type="scientific">Luteococcus japonicus</name>
    <dbReference type="NCBI Taxonomy" id="33984"/>
    <lineage>
        <taxon>Bacteria</taxon>
        <taxon>Bacillati</taxon>
        <taxon>Actinomycetota</taxon>
        <taxon>Actinomycetes</taxon>
        <taxon>Propionibacteriales</taxon>
        <taxon>Propionibacteriaceae</taxon>
        <taxon>Luteococcus</taxon>
    </lineage>
</organism>
<proteinExistence type="predicted"/>
<gene>
    <name evidence="2" type="ORF">EDD41_2289</name>
</gene>
<evidence type="ECO:0000313" key="2">
    <source>
        <dbReference type="EMBL" id="ROR55043.1"/>
    </source>
</evidence>